<dbReference type="RefSeq" id="WP_279527671.1">
    <property type="nucleotide sequence ID" value="NZ_CP122312.1"/>
</dbReference>
<dbReference type="InterPro" id="IPR036264">
    <property type="entry name" value="Bact_exopeptidase_dim_dom"/>
</dbReference>
<proteinExistence type="predicted"/>
<keyword evidence="2" id="KW-0378">Hydrolase</keyword>
<dbReference type="GO" id="GO:0046872">
    <property type="term" value="F:metal ion binding"/>
    <property type="evidence" value="ECO:0007669"/>
    <property type="project" value="UniProtKB-KW"/>
</dbReference>
<evidence type="ECO:0000256" key="2">
    <source>
        <dbReference type="ARBA" id="ARBA00022801"/>
    </source>
</evidence>
<feature type="domain" description="Peptidase M20 dimerisation" evidence="3">
    <location>
        <begin position="208"/>
        <end position="320"/>
    </location>
</feature>
<keyword evidence="1" id="KW-0479">Metal-binding</keyword>
<dbReference type="SUPFAM" id="SSF55031">
    <property type="entry name" value="Bacterial exopeptidase dimerisation domain"/>
    <property type="match status" value="1"/>
</dbReference>
<dbReference type="InterPro" id="IPR002933">
    <property type="entry name" value="Peptidase_M20"/>
</dbReference>
<dbReference type="Gene3D" id="3.40.630.10">
    <property type="entry name" value="Zn peptidases"/>
    <property type="match status" value="1"/>
</dbReference>
<dbReference type="PANTHER" id="PTHR43808">
    <property type="entry name" value="ACETYLORNITHINE DEACETYLASE"/>
    <property type="match status" value="1"/>
</dbReference>
<accession>A0ABD5Z6V5</accession>
<dbReference type="Gene3D" id="3.30.70.360">
    <property type="match status" value="1"/>
</dbReference>
<gene>
    <name evidence="4" type="ORF">ACFQJ9_16085</name>
</gene>
<dbReference type="Proteomes" id="UP001596447">
    <property type="component" value="Unassembled WGS sequence"/>
</dbReference>
<evidence type="ECO:0000259" key="3">
    <source>
        <dbReference type="Pfam" id="PF07687"/>
    </source>
</evidence>
<protein>
    <submittedName>
        <fullName evidence="4">M20/M25/M40 family metallo-hydrolase</fullName>
    </submittedName>
</protein>
<name>A0ABD5Z6V5_9EURY</name>
<evidence type="ECO:0000256" key="1">
    <source>
        <dbReference type="ARBA" id="ARBA00022723"/>
    </source>
</evidence>
<evidence type="ECO:0000313" key="4">
    <source>
        <dbReference type="EMBL" id="MFC7200908.1"/>
    </source>
</evidence>
<dbReference type="Pfam" id="PF07687">
    <property type="entry name" value="M20_dimer"/>
    <property type="match status" value="1"/>
</dbReference>
<evidence type="ECO:0000313" key="5">
    <source>
        <dbReference type="Proteomes" id="UP001596447"/>
    </source>
</evidence>
<dbReference type="Pfam" id="PF01546">
    <property type="entry name" value="Peptidase_M20"/>
    <property type="match status" value="1"/>
</dbReference>
<dbReference type="AlphaFoldDB" id="A0ABD5Z6V5"/>
<dbReference type="InterPro" id="IPR011650">
    <property type="entry name" value="Peptidase_M20_dimer"/>
</dbReference>
<dbReference type="EMBL" id="JBHTAR010000011">
    <property type="protein sequence ID" value="MFC7200908.1"/>
    <property type="molecule type" value="Genomic_DNA"/>
</dbReference>
<organism evidence="4 5">
    <name type="scientific">Halospeciosus flavus</name>
    <dbReference type="NCBI Taxonomy" id="3032283"/>
    <lineage>
        <taxon>Archaea</taxon>
        <taxon>Methanobacteriati</taxon>
        <taxon>Methanobacteriota</taxon>
        <taxon>Stenosarchaea group</taxon>
        <taxon>Halobacteria</taxon>
        <taxon>Halobacteriales</taxon>
        <taxon>Halobacteriaceae</taxon>
        <taxon>Halospeciosus</taxon>
    </lineage>
</organism>
<sequence length="427" mass="45867">MTADSAASEYDAEMRSFVDDLLAFETTPGSEGPAVEWLDGRLDDLGFDTYRWAADAARLAEHPSFPDDPADIDVVDRPSVGGVLEFGDPDAGKTLVLMGHVDVVPAEAENWSSPPFEPTWHETDEGAELVARGAADMKSGVATAVFAALAAAERAEASGLDGRIVVEGVAGEEEGGIGAAAAAMDNPYPFERDAAVVTEPTELRPVVATEGSVMKRLELTGRSAHAATAWRGEDVLPRFEAIRRAFETLEQERHDDVTHPLYDDYPSRWPVVFGTVRAGNWASTVPESLVAEVRIGVAPGETVDEVEAQFEDRLAEVVADDEWLAAHPPTFERFSVQFEPSEIDPDEPVVDAVQDAMDALGCPGTEPEGVTYGADARHYIEAGIPTVIFGAGSIDQAHFPDETIQWDDVLTAVDVLADATRRYLSSA</sequence>
<dbReference type="InterPro" id="IPR050072">
    <property type="entry name" value="Peptidase_M20A"/>
</dbReference>
<keyword evidence="5" id="KW-1185">Reference proteome</keyword>
<reference evidence="4 5" key="1">
    <citation type="journal article" date="2019" name="Int. J. Syst. Evol. Microbiol.">
        <title>The Global Catalogue of Microorganisms (GCM) 10K type strain sequencing project: providing services to taxonomists for standard genome sequencing and annotation.</title>
        <authorList>
            <consortium name="The Broad Institute Genomics Platform"/>
            <consortium name="The Broad Institute Genome Sequencing Center for Infectious Disease"/>
            <person name="Wu L."/>
            <person name="Ma J."/>
        </authorList>
    </citation>
    <scope>NUCLEOTIDE SEQUENCE [LARGE SCALE GENOMIC DNA]</scope>
    <source>
        <strain evidence="4 5">XZGYJ-43</strain>
    </source>
</reference>
<dbReference type="SUPFAM" id="SSF53187">
    <property type="entry name" value="Zn-dependent exopeptidases"/>
    <property type="match status" value="1"/>
</dbReference>
<comment type="caution">
    <text evidence="4">The sequence shown here is derived from an EMBL/GenBank/DDBJ whole genome shotgun (WGS) entry which is preliminary data.</text>
</comment>
<dbReference type="PANTHER" id="PTHR43808:SF25">
    <property type="entry name" value="PEPTIDASE M20 DIMERISATION DOMAIN-CONTAINING PROTEIN"/>
    <property type="match status" value="1"/>
</dbReference>
<dbReference type="GO" id="GO:0016787">
    <property type="term" value="F:hydrolase activity"/>
    <property type="evidence" value="ECO:0007669"/>
    <property type="project" value="UniProtKB-KW"/>
</dbReference>